<feature type="domain" description="Glycoside hydrolase family 2 immunoglobulin-like beta-sandwich" evidence="4">
    <location>
        <begin position="179"/>
        <end position="290"/>
    </location>
</feature>
<evidence type="ECO:0000259" key="6">
    <source>
        <dbReference type="Pfam" id="PF02837"/>
    </source>
</evidence>
<keyword evidence="2 7" id="KW-0378">Hydrolase</keyword>
<proteinExistence type="inferred from homology"/>
<comment type="similarity">
    <text evidence="1">Belongs to the glycosyl hydrolase 2 family.</text>
</comment>
<dbReference type="SUPFAM" id="SSF49785">
    <property type="entry name" value="Galactose-binding domain-like"/>
    <property type="match status" value="1"/>
</dbReference>
<dbReference type="GO" id="GO:0004553">
    <property type="term" value="F:hydrolase activity, hydrolyzing O-glycosyl compounds"/>
    <property type="evidence" value="ECO:0007669"/>
    <property type="project" value="InterPro"/>
</dbReference>
<keyword evidence="3" id="KW-0326">Glycosidase</keyword>
<dbReference type="PANTHER" id="PTHR42732">
    <property type="entry name" value="BETA-GALACTOSIDASE"/>
    <property type="match status" value="1"/>
</dbReference>
<dbReference type="RefSeq" id="WP_127742144.1">
    <property type="nucleotide sequence ID" value="NZ_CP196002.1"/>
</dbReference>
<dbReference type="PANTHER" id="PTHR42732:SF3">
    <property type="entry name" value="HYDROLASE"/>
    <property type="match status" value="1"/>
</dbReference>
<gene>
    <name evidence="7" type="ORF">EM808_25400</name>
</gene>
<dbReference type="Gene3D" id="2.60.120.260">
    <property type="entry name" value="Galactose-binding domain-like"/>
    <property type="match status" value="1"/>
</dbReference>
<organism evidence="7 8">
    <name type="scientific">Niallia taxi</name>
    <dbReference type="NCBI Taxonomy" id="2499688"/>
    <lineage>
        <taxon>Bacteria</taxon>
        <taxon>Bacillati</taxon>
        <taxon>Bacillota</taxon>
        <taxon>Bacilli</taxon>
        <taxon>Bacillales</taxon>
        <taxon>Bacillaceae</taxon>
        <taxon>Niallia</taxon>
    </lineage>
</organism>
<protein>
    <submittedName>
        <fullName evidence="7">Glycoside hydrolase family 2</fullName>
    </submittedName>
</protein>
<evidence type="ECO:0000256" key="1">
    <source>
        <dbReference type="ARBA" id="ARBA00007401"/>
    </source>
</evidence>
<dbReference type="Pfam" id="PF02837">
    <property type="entry name" value="Glyco_hydro_2_N"/>
    <property type="match status" value="1"/>
</dbReference>
<sequence>MSRVEYPRPQFVRSEWLNLNGPWQFEFDDRNEGWKEKYANQEKLSCEINVPFVYQSELSGINDRSIHEYIWYKKEIELDNPADKLTLLHFGAVDYYCKVYVNGHFVGEHEGGHTSFHFNITDKLVKGKQTITVFVHDPFDDETIPRGKQFWEKESRGIWYTNSTGIWQTVWIEQIEKEHIESVKFTSDLDNGNVWIDLHISDFIHFKEHRFLDYSISFKDLVIAEDRIKLTGRNVKRAIDLMQNKIFRSNFHDAGFAWTPENPNLFDVKLELVKDDGHVLDTVTSYFGYRKVHTESGMVFLNNRPYYQKLVLDQGYWPEGLLTAPSASDLKKDIELAKEMGFNGCRKHQKTEDPLFLYYADTLGFLVWGECASAPVYTEKAAARLMKEWMEIVERDYNHPSIVTWVPLNESWGVPDIHADKKQQQFSKTMYHMLHAIDGTRPVISNDGWEATTTDICAIHNYNHGNHEEKVKYEYFKETLASVENLLSHAHGKWQVYANGYSHQGEPIMLTEFGGIGFKVDDQKGWGYTSVETEEEYVRDFRRIMDAIYQSKGLWGYCYTQLTDVEQEINGILTYNRKPKCDLSLLKEINNQFYPARLPVVKTD</sequence>
<dbReference type="AlphaFoldDB" id="A0A437K3Z4"/>
<evidence type="ECO:0000313" key="8">
    <source>
        <dbReference type="Proteomes" id="UP000288024"/>
    </source>
</evidence>
<dbReference type="InterPro" id="IPR013783">
    <property type="entry name" value="Ig-like_fold"/>
</dbReference>
<name>A0A437K3Z4_9BACI</name>
<dbReference type="Pfam" id="PF00703">
    <property type="entry name" value="Glyco_hydro_2"/>
    <property type="match status" value="1"/>
</dbReference>
<dbReference type="InterPro" id="IPR006104">
    <property type="entry name" value="Glyco_hydro_2_N"/>
</dbReference>
<dbReference type="InterPro" id="IPR006102">
    <property type="entry name" value="Ig-like_GH2"/>
</dbReference>
<dbReference type="InterPro" id="IPR036156">
    <property type="entry name" value="Beta-gal/glucu_dom_sf"/>
</dbReference>
<dbReference type="Gene3D" id="3.20.20.80">
    <property type="entry name" value="Glycosidases"/>
    <property type="match status" value="1"/>
</dbReference>
<dbReference type="InterPro" id="IPR051913">
    <property type="entry name" value="GH2_Domain-Containing"/>
</dbReference>
<reference evidence="7 8" key="1">
    <citation type="submission" date="2019-01" db="EMBL/GenBank/DDBJ databases">
        <title>Bacillus sp. M5HDSG1-1, whole genome shotgun sequence.</title>
        <authorList>
            <person name="Tuo L."/>
        </authorList>
    </citation>
    <scope>NUCLEOTIDE SEQUENCE [LARGE SCALE GENOMIC DNA]</scope>
    <source>
        <strain evidence="7 8">M5HDSG1-1</strain>
    </source>
</reference>
<comment type="caution">
    <text evidence="7">The sequence shown here is derived from an EMBL/GenBank/DDBJ whole genome shotgun (WGS) entry which is preliminary data.</text>
</comment>
<feature type="domain" description="Glycosyl hydrolases family 2 sugar binding" evidence="6">
    <location>
        <begin position="18"/>
        <end position="144"/>
    </location>
</feature>
<dbReference type="EMBL" id="RZTZ01000019">
    <property type="protein sequence ID" value="RVT57134.1"/>
    <property type="molecule type" value="Genomic_DNA"/>
</dbReference>
<evidence type="ECO:0000259" key="4">
    <source>
        <dbReference type="Pfam" id="PF00703"/>
    </source>
</evidence>
<evidence type="ECO:0000313" key="7">
    <source>
        <dbReference type="EMBL" id="RVT57134.1"/>
    </source>
</evidence>
<dbReference type="SUPFAM" id="SSF49303">
    <property type="entry name" value="beta-Galactosidase/glucuronidase domain"/>
    <property type="match status" value="1"/>
</dbReference>
<evidence type="ECO:0000256" key="3">
    <source>
        <dbReference type="ARBA" id="ARBA00023295"/>
    </source>
</evidence>
<accession>A0A437K3Z4</accession>
<evidence type="ECO:0000259" key="5">
    <source>
        <dbReference type="Pfam" id="PF02836"/>
    </source>
</evidence>
<dbReference type="GO" id="GO:0005975">
    <property type="term" value="P:carbohydrate metabolic process"/>
    <property type="evidence" value="ECO:0007669"/>
    <property type="project" value="InterPro"/>
</dbReference>
<feature type="domain" description="Glycoside hydrolase family 2 catalytic" evidence="5">
    <location>
        <begin position="328"/>
        <end position="591"/>
    </location>
</feature>
<evidence type="ECO:0000256" key="2">
    <source>
        <dbReference type="ARBA" id="ARBA00022801"/>
    </source>
</evidence>
<dbReference type="SUPFAM" id="SSF51445">
    <property type="entry name" value="(Trans)glycosidases"/>
    <property type="match status" value="1"/>
</dbReference>
<dbReference type="InterPro" id="IPR017853">
    <property type="entry name" value="GH"/>
</dbReference>
<dbReference type="InterPro" id="IPR008979">
    <property type="entry name" value="Galactose-bd-like_sf"/>
</dbReference>
<keyword evidence="8" id="KW-1185">Reference proteome</keyword>
<dbReference type="Pfam" id="PF02836">
    <property type="entry name" value="Glyco_hydro_2_C"/>
    <property type="match status" value="1"/>
</dbReference>
<dbReference type="Gene3D" id="2.60.40.10">
    <property type="entry name" value="Immunoglobulins"/>
    <property type="match status" value="1"/>
</dbReference>
<dbReference type="InterPro" id="IPR006103">
    <property type="entry name" value="Glyco_hydro_2_cat"/>
</dbReference>
<dbReference type="Proteomes" id="UP000288024">
    <property type="component" value="Unassembled WGS sequence"/>
</dbReference>